<evidence type="ECO:0000313" key="3">
    <source>
        <dbReference type="Proteomes" id="UP000256645"/>
    </source>
</evidence>
<dbReference type="EMBL" id="PDLM01000008">
    <property type="protein sequence ID" value="RDW70979.1"/>
    <property type="molecule type" value="Genomic_DNA"/>
</dbReference>
<protein>
    <submittedName>
        <fullName evidence="2">Cyanovirin-n family protein</fullName>
    </submittedName>
</protein>
<evidence type="ECO:0000313" key="2">
    <source>
        <dbReference type="EMBL" id="RDW70979.1"/>
    </source>
</evidence>
<keyword evidence="3" id="KW-1185">Reference proteome</keyword>
<feature type="domain" description="Cyanovirin-N" evidence="1">
    <location>
        <begin position="2"/>
        <end position="105"/>
    </location>
</feature>
<comment type="caution">
    <text evidence="2">The sequence shown here is derived from an EMBL/GenBank/DDBJ whole genome shotgun (WGS) entry which is preliminary data.</text>
</comment>
<dbReference type="AlphaFoldDB" id="A0A3D8RAA2"/>
<dbReference type="SUPFAM" id="SSF51322">
    <property type="entry name" value="Cyanovirin-N"/>
    <property type="match status" value="1"/>
</dbReference>
<dbReference type="Proteomes" id="UP000256645">
    <property type="component" value="Unassembled WGS sequence"/>
</dbReference>
<dbReference type="OrthoDB" id="2441380at2759"/>
<dbReference type="InterPro" id="IPR011058">
    <property type="entry name" value="Cyanovirin-N"/>
</dbReference>
<name>A0A3D8RAA2_9HELO</name>
<dbReference type="STRING" id="1849047.A0A3D8RAA2"/>
<gene>
    <name evidence="2" type="ORF">BP6252_07542</name>
</gene>
<organism evidence="2 3">
    <name type="scientific">Coleophoma cylindrospora</name>
    <dbReference type="NCBI Taxonomy" id="1849047"/>
    <lineage>
        <taxon>Eukaryota</taxon>
        <taxon>Fungi</taxon>
        <taxon>Dikarya</taxon>
        <taxon>Ascomycota</taxon>
        <taxon>Pezizomycotina</taxon>
        <taxon>Leotiomycetes</taxon>
        <taxon>Helotiales</taxon>
        <taxon>Dermateaceae</taxon>
        <taxon>Coleophoma</taxon>
    </lineage>
</organism>
<reference evidence="2 3" key="1">
    <citation type="journal article" date="2018" name="IMA Fungus">
        <title>IMA Genome-F 9: Draft genome sequence of Annulohypoxylon stygium, Aspergillus mulundensis, Berkeleyomyces basicola (syn. Thielaviopsis basicola), Ceratocystis smalleyi, two Cercospora beticola strains, Coleophoma cylindrospora, Fusarium fracticaudum, Phialophora cf. hyalina, and Morchella septimelata.</title>
        <authorList>
            <person name="Wingfield B.D."/>
            <person name="Bills G.F."/>
            <person name="Dong Y."/>
            <person name="Huang W."/>
            <person name="Nel W.J."/>
            <person name="Swalarsk-Parry B.S."/>
            <person name="Vaghefi N."/>
            <person name="Wilken P.M."/>
            <person name="An Z."/>
            <person name="de Beer Z.W."/>
            <person name="De Vos L."/>
            <person name="Chen L."/>
            <person name="Duong T.A."/>
            <person name="Gao Y."/>
            <person name="Hammerbacher A."/>
            <person name="Kikkert J.R."/>
            <person name="Li Y."/>
            <person name="Li H."/>
            <person name="Li K."/>
            <person name="Li Q."/>
            <person name="Liu X."/>
            <person name="Ma X."/>
            <person name="Naidoo K."/>
            <person name="Pethybridge S.J."/>
            <person name="Sun J."/>
            <person name="Steenkamp E.T."/>
            <person name="van der Nest M.A."/>
            <person name="van Wyk S."/>
            <person name="Wingfield M.J."/>
            <person name="Xiong C."/>
            <person name="Yue Q."/>
            <person name="Zhang X."/>
        </authorList>
    </citation>
    <scope>NUCLEOTIDE SEQUENCE [LARGE SCALE GENOMIC DNA]</scope>
    <source>
        <strain evidence="2 3">BP6252</strain>
    </source>
</reference>
<proteinExistence type="predicted"/>
<dbReference type="SMART" id="SM01111">
    <property type="entry name" value="CVNH"/>
    <property type="match status" value="1"/>
</dbReference>
<sequence length="127" mass="14277">MSFHLSAEDIRIDDGHVLRARLRNEGGELVDTEIDLDRYIGNSDGRFEWEGQGFSQSAENVEFSIEGGGEVPVLRANLRNVEGEIIPCDVNLSERIENHNGQFVFGKHFVQAVEKMGLMNILFSLRA</sequence>
<dbReference type="PANTHER" id="PTHR42076">
    <property type="entry name" value="CYANOVIRIN-N HOMOLOG"/>
    <property type="match status" value="1"/>
</dbReference>
<dbReference type="Gene3D" id="2.30.60.10">
    <property type="entry name" value="Cyanovirin-N"/>
    <property type="match status" value="1"/>
</dbReference>
<dbReference type="InterPro" id="IPR036673">
    <property type="entry name" value="Cyanovirin-N_sf"/>
</dbReference>
<dbReference type="PANTHER" id="PTHR42076:SF1">
    <property type="entry name" value="CYANOVIRIN-N DOMAIN-CONTAINING PROTEIN"/>
    <property type="match status" value="1"/>
</dbReference>
<accession>A0A3D8RAA2</accession>
<dbReference type="Pfam" id="PF08881">
    <property type="entry name" value="CVNH"/>
    <property type="match status" value="1"/>
</dbReference>
<evidence type="ECO:0000259" key="1">
    <source>
        <dbReference type="SMART" id="SM01111"/>
    </source>
</evidence>